<protein>
    <submittedName>
        <fullName evidence="2">ATP-binding protein</fullName>
    </submittedName>
</protein>
<dbReference type="Proteomes" id="UP001595477">
    <property type="component" value="Unassembled WGS sequence"/>
</dbReference>
<dbReference type="GO" id="GO:0005524">
    <property type="term" value="F:ATP binding"/>
    <property type="evidence" value="ECO:0007669"/>
    <property type="project" value="UniProtKB-KW"/>
</dbReference>
<dbReference type="InterPro" id="IPR027417">
    <property type="entry name" value="P-loop_NTPase"/>
</dbReference>
<gene>
    <name evidence="2" type="ORF">ACFOEW_03625</name>
</gene>
<name>A0ABV7JVU3_9ALTE</name>
<organism evidence="2 3">
    <name type="scientific">Alteromonas oceani</name>
    <dbReference type="NCBI Taxonomy" id="2071609"/>
    <lineage>
        <taxon>Bacteria</taxon>
        <taxon>Pseudomonadati</taxon>
        <taxon>Pseudomonadota</taxon>
        <taxon>Gammaproteobacteria</taxon>
        <taxon>Alteromonadales</taxon>
        <taxon>Alteromonadaceae</taxon>
        <taxon>Alteromonas/Salinimonas group</taxon>
        <taxon>Alteromonas</taxon>
    </lineage>
</organism>
<dbReference type="Gene3D" id="3.40.50.300">
    <property type="entry name" value="P-loop containing nucleotide triphosphate hydrolases"/>
    <property type="match status" value="1"/>
</dbReference>
<dbReference type="InterPro" id="IPR002611">
    <property type="entry name" value="IstB_ATP-bd"/>
</dbReference>
<sequence>NEHLHIGHADGSYTKQLATIAKQQLLILDDWGLEKLTVKQATDLLEVVEDRHGVSSTLICSQLPVEQWHSMISNGTVADALLDRLIHNAHRITLTGESMRKQQTMR</sequence>
<dbReference type="Pfam" id="PF01695">
    <property type="entry name" value="IstB_IS21"/>
    <property type="match status" value="1"/>
</dbReference>
<evidence type="ECO:0000313" key="2">
    <source>
        <dbReference type="EMBL" id="MFC3200909.1"/>
    </source>
</evidence>
<reference evidence="3" key="1">
    <citation type="journal article" date="2019" name="Int. J. Syst. Evol. Microbiol.">
        <title>The Global Catalogue of Microorganisms (GCM) 10K type strain sequencing project: providing services to taxonomists for standard genome sequencing and annotation.</title>
        <authorList>
            <consortium name="The Broad Institute Genomics Platform"/>
            <consortium name="The Broad Institute Genome Sequencing Center for Infectious Disease"/>
            <person name="Wu L."/>
            <person name="Ma J."/>
        </authorList>
    </citation>
    <scope>NUCLEOTIDE SEQUENCE [LARGE SCALE GENOMIC DNA]</scope>
    <source>
        <strain evidence="3">KCTC 52449</strain>
    </source>
</reference>
<keyword evidence="2" id="KW-0547">Nucleotide-binding</keyword>
<feature type="domain" description="IstB-like ATP-binding" evidence="1">
    <location>
        <begin position="2"/>
        <end position="104"/>
    </location>
</feature>
<keyword evidence="2" id="KW-0067">ATP-binding</keyword>
<accession>A0ABV7JVU3</accession>
<proteinExistence type="predicted"/>
<comment type="caution">
    <text evidence="2">The sequence shown here is derived from an EMBL/GenBank/DDBJ whole genome shotgun (WGS) entry which is preliminary data.</text>
</comment>
<dbReference type="EMBL" id="JBHRSX010000011">
    <property type="protein sequence ID" value="MFC3200909.1"/>
    <property type="molecule type" value="Genomic_DNA"/>
</dbReference>
<keyword evidence="3" id="KW-1185">Reference proteome</keyword>
<evidence type="ECO:0000313" key="3">
    <source>
        <dbReference type="Proteomes" id="UP001595477"/>
    </source>
</evidence>
<dbReference type="RefSeq" id="WP_377907577.1">
    <property type="nucleotide sequence ID" value="NZ_JBHRSX010000011.1"/>
</dbReference>
<feature type="non-terminal residue" evidence="2">
    <location>
        <position position="1"/>
    </location>
</feature>
<evidence type="ECO:0000259" key="1">
    <source>
        <dbReference type="Pfam" id="PF01695"/>
    </source>
</evidence>